<dbReference type="InterPro" id="IPR029063">
    <property type="entry name" value="SAM-dependent_MTases_sf"/>
</dbReference>
<gene>
    <name evidence="2" type="ORF">UV12_C0004G0029</name>
</gene>
<accession>A0A0G1BNR5</accession>
<dbReference type="Pfam" id="PF08241">
    <property type="entry name" value="Methyltransf_11"/>
    <property type="match status" value="1"/>
</dbReference>
<feature type="domain" description="Methyltransferase type 11" evidence="1">
    <location>
        <begin position="39"/>
        <end position="114"/>
    </location>
</feature>
<dbReference type="Gene3D" id="3.40.50.150">
    <property type="entry name" value="Vaccinia Virus protein VP39"/>
    <property type="match status" value="1"/>
</dbReference>
<sequence length="204" mass="23833">MKQVDKTAYQFLSYAHPGRFVSYYHQLAELLALNPENVLEIGVGDGVFRDYIKNNTNIPYTSVDVADDIRPDVVGDVTKLPFQDETFDVVCAFEVLEHIPFEQFERALSELSRVSTRAVVLSLPHFGPPVKFLLKLPFLHEISFAFKIPFARKHVFNGQHYWEIGKRGYSQSRIRSIIEKYFVIEKEFVPFENQYHHFFILKNK</sequence>
<proteinExistence type="predicted"/>
<dbReference type="InterPro" id="IPR013216">
    <property type="entry name" value="Methyltransf_11"/>
</dbReference>
<comment type="caution">
    <text evidence="2">The sequence shown here is derived from an EMBL/GenBank/DDBJ whole genome shotgun (WGS) entry which is preliminary data.</text>
</comment>
<organism evidence="2 3">
    <name type="scientific">Candidatus Nomurabacteria bacterium GW2011_GWC2_42_20</name>
    <dbReference type="NCBI Taxonomy" id="1618756"/>
    <lineage>
        <taxon>Bacteria</taxon>
        <taxon>Candidatus Nomuraibacteriota</taxon>
    </lineage>
</organism>
<keyword evidence="2" id="KW-0808">Transferase</keyword>
<name>A0A0G1BNR5_9BACT</name>
<protein>
    <submittedName>
        <fullName evidence="2">Methyltransferase type 11</fullName>
    </submittedName>
</protein>
<dbReference type="Proteomes" id="UP000034704">
    <property type="component" value="Unassembled WGS sequence"/>
</dbReference>
<keyword evidence="2" id="KW-0489">Methyltransferase</keyword>
<evidence type="ECO:0000259" key="1">
    <source>
        <dbReference type="Pfam" id="PF08241"/>
    </source>
</evidence>
<dbReference type="SUPFAM" id="SSF53335">
    <property type="entry name" value="S-adenosyl-L-methionine-dependent methyltransferases"/>
    <property type="match status" value="1"/>
</dbReference>
<reference evidence="2 3" key="1">
    <citation type="journal article" date="2015" name="Nature">
        <title>rRNA introns, odd ribosomes, and small enigmatic genomes across a large radiation of phyla.</title>
        <authorList>
            <person name="Brown C.T."/>
            <person name="Hug L.A."/>
            <person name="Thomas B.C."/>
            <person name="Sharon I."/>
            <person name="Castelle C.J."/>
            <person name="Singh A."/>
            <person name="Wilkins M.J."/>
            <person name="Williams K.H."/>
            <person name="Banfield J.F."/>
        </authorList>
    </citation>
    <scope>NUCLEOTIDE SEQUENCE [LARGE SCALE GENOMIC DNA]</scope>
</reference>
<evidence type="ECO:0000313" key="2">
    <source>
        <dbReference type="EMBL" id="KKS47921.1"/>
    </source>
</evidence>
<dbReference type="STRING" id="1618756.UV12_C0004G0029"/>
<dbReference type="EMBL" id="LCDG01000004">
    <property type="protein sequence ID" value="KKS47921.1"/>
    <property type="molecule type" value="Genomic_DNA"/>
</dbReference>
<evidence type="ECO:0000313" key="3">
    <source>
        <dbReference type="Proteomes" id="UP000034704"/>
    </source>
</evidence>
<dbReference type="CDD" id="cd02440">
    <property type="entry name" value="AdoMet_MTases"/>
    <property type="match status" value="1"/>
</dbReference>
<dbReference type="GO" id="GO:0032259">
    <property type="term" value="P:methylation"/>
    <property type="evidence" value="ECO:0007669"/>
    <property type="project" value="UniProtKB-KW"/>
</dbReference>
<dbReference type="GO" id="GO:0008757">
    <property type="term" value="F:S-adenosylmethionine-dependent methyltransferase activity"/>
    <property type="evidence" value="ECO:0007669"/>
    <property type="project" value="InterPro"/>
</dbReference>
<dbReference type="AlphaFoldDB" id="A0A0G1BNR5"/>